<protein>
    <submittedName>
        <fullName evidence="1">Uncharacterized protein</fullName>
    </submittedName>
</protein>
<dbReference type="EMBL" id="JAIWYP010000012">
    <property type="protein sequence ID" value="KAH3727423.1"/>
    <property type="molecule type" value="Genomic_DNA"/>
</dbReference>
<name>A0A9D4HS41_DREPO</name>
<reference evidence="1" key="1">
    <citation type="journal article" date="2019" name="bioRxiv">
        <title>The Genome of the Zebra Mussel, Dreissena polymorpha: A Resource for Invasive Species Research.</title>
        <authorList>
            <person name="McCartney M.A."/>
            <person name="Auch B."/>
            <person name="Kono T."/>
            <person name="Mallez S."/>
            <person name="Zhang Y."/>
            <person name="Obille A."/>
            <person name="Becker A."/>
            <person name="Abrahante J.E."/>
            <person name="Garbe J."/>
            <person name="Badalamenti J.P."/>
            <person name="Herman A."/>
            <person name="Mangelson H."/>
            <person name="Liachko I."/>
            <person name="Sullivan S."/>
            <person name="Sone E.D."/>
            <person name="Koren S."/>
            <person name="Silverstein K.A.T."/>
            <person name="Beckman K.B."/>
            <person name="Gohl D.M."/>
        </authorList>
    </citation>
    <scope>NUCLEOTIDE SEQUENCE</scope>
    <source>
        <strain evidence="1">Duluth1</strain>
        <tissue evidence="1">Whole animal</tissue>
    </source>
</reference>
<organism evidence="1 2">
    <name type="scientific">Dreissena polymorpha</name>
    <name type="common">Zebra mussel</name>
    <name type="synonym">Mytilus polymorpha</name>
    <dbReference type="NCBI Taxonomy" id="45954"/>
    <lineage>
        <taxon>Eukaryota</taxon>
        <taxon>Metazoa</taxon>
        <taxon>Spiralia</taxon>
        <taxon>Lophotrochozoa</taxon>
        <taxon>Mollusca</taxon>
        <taxon>Bivalvia</taxon>
        <taxon>Autobranchia</taxon>
        <taxon>Heteroconchia</taxon>
        <taxon>Euheterodonta</taxon>
        <taxon>Imparidentia</taxon>
        <taxon>Neoheterodontei</taxon>
        <taxon>Myida</taxon>
        <taxon>Dreissenoidea</taxon>
        <taxon>Dreissenidae</taxon>
        <taxon>Dreissena</taxon>
    </lineage>
</organism>
<accession>A0A9D4HS41</accession>
<proteinExistence type="predicted"/>
<reference evidence="1" key="2">
    <citation type="submission" date="2020-11" db="EMBL/GenBank/DDBJ databases">
        <authorList>
            <person name="McCartney M.A."/>
            <person name="Auch B."/>
            <person name="Kono T."/>
            <person name="Mallez S."/>
            <person name="Becker A."/>
            <person name="Gohl D.M."/>
            <person name="Silverstein K.A.T."/>
            <person name="Koren S."/>
            <person name="Bechman K.B."/>
            <person name="Herman A."/>
            <person name="Abrahante J.E."/>
            <person name="Garbe J."/>
        </authorList>
    </citation>
    <scope>NUCLEOTIDE SEQUENCE</scope>
    <source>
        <strain evidence="1">Duluth1</strain>
        <tissue evidence="1">Whole animal</tissue>
    </source>
</reference>
<dbReference type="Proteomes" id="UP000828390">
    <property type="component" value="Unassembled WGS sequence"/>
</dbReference>
<evidence type="ECO:0000313" key="1">
    <source>
        <dbReference type="EMBL" id="KAH3727423.1"/>
    </source>
</evidence>
<evidence type="ECO:0000313" key="2">
    <source>
        <dbReference type="Proteomes" id="UP000828390"/>
    </source>
</evidence>
<sequence>MGAIVDESQRKSVEEFAEDARKEGAEVYQATASFPARGCYYPSPSSQTSRLYPE</sequence>
<dbReference type="AlphaFoldDB" id="A0A9D4HS41"/>
<comment type="caution">
    <text evidence="1">The sequence shown here is derived from an EMBL/GenBank/DDBJ whole genome shotgun (WGS) entry which is preliminary data.</text>
</comment>
<keyword evidence="2" id="KW-1185">Reference proteome</keyword>
<gene>
    <name evidence="1" type="ORF">DPMN_053358</name>
</gene>